<name>R8BIQ4_PHAM7</name>
<accession>R8BIQ4</accession>
<gene>
    <name evidence="2" type="ORF">UCRPA7_5215</name>
</gene>
<dbReference type="EMBL" id="KB933176">
    <property type="protein sequence ID" value="EON99208.1"/>
    <property type="molecule type" value="Genomic_DNA"/>
</dbReference>
<dbReference type="GeneID" id="19325746"/>
<dbReference type="OrthoDB" id="10636495at2759"/>
<dbReference type="RefSeq" id="XP_007915953.1">
    <property type="nucleotide sequence ID" value="XM_007917762.1"/>
</dbReference>
<dbReference type="HOGENOM" id="CLU_1129745_0_0_1"/>
<protein>
    <submittedName>
        <fullName evidence="2">Uncharacterized protein</fullName>
    </submittedName>
</protein>
<evidence type="ECO:0000313" key="2">
    <source>
        <dbReference type="EMBL" id="EON99208.1"/>
    </source>
</evidence>
<dbReference type="Proteomes" id="UP000014074">
    <property type="component" value="Unassembled WGS sequence"/>
</dbReference>
<dbReference type="KEGG" id="tmn:UCRPA7_5215"/>
<dbReference type="AlphaFoldDB" id="R8BIQ4"/>
<evidence type="ECO:0000256" key="1">
    <source>
        <dbReference type="SAM" id="MobiDB-lite"/>
    </source>
</evidence>
<proteinExistence type="predicted"/>
<sequence length="246" mass="26977">MLSPEVVTHTQDAKHNTLGGTTTCCPPPNQSLAQEPSNKAAEGQLSLVMPPAYLHNQLVPSTLKESDKAENLTGPGTTLTLMQRDFIAEKEKVILALARVEQCEAQVESYMLFVGSNDGVVTALKNTISELAQRSRALHTSIQEKRILEREIQQILGTAREAERKSFTSQKGLVDRQKKHSEAQKALTTALTSFLAMGIKLLDVKEAGKAAGTVPDSWKDHELIRLTQRIKVLEMLIDKVEAALPS</sequence>
<feature type="region of interest" description="Disordered" evidence="1">
    <location>
        <begin position="1"/>
        <end position="22"/>
    </location>
</feature>
<reference evidence="3" key="1">
    <citation type="journal article" date="2013" name="Genome Announc.">
        <title>Draft genome sequence of the ascomycete Phaeoacremonium aleophilum strain UCR-PA7, a causal agent of the esca disease complex in grapevines.</title>
        <authorList>
            <person name="Blanco-Ulate B."/>
            <person name="Rolshausen P."/>
            <person name="Cantu D."/>
        </authorList>
    </citation>
    <scope>NUCLEOTIDE SEQUENCE [LARGE SCALE GENOMIC DNA]</scope>
    <source>
        <strain evidence="3">UCR-PA7</strain>
    </source>
</reference>
<evidence type="ECO:0000313" key="3">
    <source>
        <dbReference type="Proteomes" id="UP000014074"/>
    </source>
</evidence>
<keyword evidence="3" id="KW-1185">Reference proteome</keyword>
<organism evidence="2 3">
    <name type="scientific">Phaeoacremonium minimum (strain UCR-PA7)</name>
    <name type="common">Esca disease fungus</name>
    <name type="synonym">Togninia minima</name>
    <dbReference type="NCBI Taxonomy" id="1286976"/>
    <lineage>
        <taxon>Eukaryota</taxon>
        <taxon>Fungi</taxon>
        <taxon>Dikarya</taxon>
        <taxon>Ascomycota</taxon>
        <taxon>Pezizomycotina</taxon>
        <taxon>Sordariomycetes</taxon>
        <taxon>Sordariomycetidae</taxon>
        <taxon>Togniniales</taxon>
        <taxon>Togniniaceae</taxon>
        <taxon>Phaeoacremonium</taxon>
    </lineage>
</organism>